<dbReference type="AlphaFoldDB" id="A0A182J5P7"/>
<dbReference type="Gene3D" id="2.70.170.10">
    <property type="entry name" value="Neurotransmitter-gated ion-channel ligand-binding domain"/>
    <property type="match status" value="1"/>
</dbReference>
<proteinExistence type="predicted"/>
<dbReference type="GO" id="GO:0005230">
    <property type="term" value="F:extracellular ligand-gated monoatomic ion channel activity"/>
    <property type="evidence" value="ECO:0007669"/>
    <property type="project" value="InterPro"/>
</dbReference>
<dbReference type="VEuPathDB" id="VectorBase:AATE011844"/>
<feature type="domain" description="Neurotransmitter-gated ion-channel ligand-binding" evidence="1">
    <location>
        <begin position="83"/>
        <end position="288"/>
    </location>
</feature>
<organism evidence="2">
    <name type="scientific">Anopheles atroparvus</name>
    <name type="common">European mosquito</name>
    <dbReference type="NCBI Taxonomy" id="41427"/>
    <lineage>
        <taxon>Eukaryota</taxon>
        <taxon>Metazoa</taxon>
        <taxon>Ecdysozoa</taxon>
        <taxon>Arthropoda</taxon>
        <taxon>Hexapoda</taxon>
        <taxon>Insecta</taxon>
        <taxon>Pterygota</taxon>
        <taxon>Neoptera</taxon>
        <taxon>Endopterygota</taxon>
        <taxon>Diptera</taxon>
        <taxon>Nematocera</taxon>
        <taxon>Culicoidea</taxon>
        <taxon>Culicidae</taxon>
        <taxon>Anophelinae</taxon>
        <taxon>Anopheles</taxon>
    </lineage>
</organism>
<dbReference type="PANTHER" id="PTHR18945">
    <property type="entry name" value="NEUROTRANSMITTER GATED ION CHANNEL"/>
    <property type="match status" value="1"/>
</dbReference>
<dbReference type="Gene3D" id="1.20.58.390">
    <property type="entry name" value="Neurotransmitter-gated ion-channel transmembrane domain"/>
    <property type="match status" value="1"/>
</dbReference>
<dbReference type="SUPFAM" id="SSF63712">
    <property type="entry name" value="Nicotinic receptor ligand binding domain-like"/>
    <property type="match status" value="1"/>
</dbReference>
<protein>
    <recommendedName>
        <fullName evidence="1">Neurotransmitter-gated ion-channel ligand-binding domain-containing protein</fullName>
    </recommendedName>
</protein>
<name>A0A182J5P7_ANOAO</name>
<dbReference type="InterPro" id="IPR038050">
    <property type="entry name" value="Neuro_actylchol_rec"/>
</dbReference>
<dbReference type="Pfam" id="PF02931">
    <property type="entry name" value="Neur_chan_LBD"/>
    <property type="match status" value="1"/>
</dbReference>
<dbReference type="STRING" id="41427.A0A182J5P7"/>
<dbReference type="GO" id="GO:0016020">
    <property type="term" value="C:membrane"/>
    <property type="evidence" value="ECO:0007669"/>
    <property type="project" value="InterPro"/>
</dbReference>
<sequence>LAVDANLKYRPTANRSVFAVRRLQLLPRSRPKRSIIRRPRQAQNMPFDRSRTFVLLGWMALLLNHVQSAAAINCDTDSANLENQLKKKLLCNGYLADARPRKDKTETVNLTLSYLVLSYEFEELDDLLKMNVRLGLEWYDDFIRWNSSEWGNLDRLSINSEELWLPDFRHFSSYYNPSSLPDCSNPACVVRADGLVRCVPVCSLNAKCDADYFHWPYDTHPCNMWYGLWVNSMDEVDVHAQNVCLADANTFTSSNWDIVSMEQERISYQMTDNFEFPTVGIQVLLQRRSSFENVAVVSPILVLTLLNLYIVWLRSNSLERKVLLVLSTFCHFSFLQLMEWSLPHNRDTFPGCVIFFVCSFVLTAVIVVFTLLNCWIRSGLNRDSSTGSFLNRLTGSFSESRVAELILAADYLELNYTVTKNADGNGWEKRATLFDRVLALLCVLFYAAIFCMYIRFSHLPLPSRYGLCVQAVSG</sequence>
<reference evidence="2" key="1">
    <citation type="submission" date="2022-08" db="UniProtKB">
        <authorList>
            <consortium name="EnsemblMetazoa"/>
        </authorList>
    </citation>
    <scope>IDENTIFICATION</scope>
    <source>
        <strain evidence="2">EBRO</strain>
    </source>
</reference>
<evidence type="ECO:0000313" key="2">
    <source>
        <dbReference type="EnsemblMetazoa" id="AATE011844-PA.1"/>
    </source>
</evidence>
<evidence type="ECO:0000259" key="1">
    <source>
        <dbReference type="Pfam" id="PF02931"/>
    </source>
</evidence>
<dbReference type="GO" id="GO:0004888">
    <property type="term" value="F:transmembrane signaling receptor activity"/>
    <property type="evidence" value="ECO:0007669"/>
    <property type="project" value="InterPro"/>
</dbReference>
<dbReference type="CDD" id="cd18989">
    <property type="entry name" value="LGIC_ECD_cation"/>
    <property type="match status" value="1"/>
</dbReference>
<accession>A0A182J5P7</accession>
<dbReference type="InterPro" id="IPR006202">
    <property type="entry name" value="Neur_chan_lig-bd"/>
</dbReference>
<dbReference type="InterPro" id="IPR036734">
    <property type="entry name" value="Neur_chan_lig-bd_sf"/>
</dbReference>
<dbReference type="InterPro" id="IPR006201">
    <property type="entry name" value="Neur_channel"/>
</dbReference>
<dbReference type="EnsemblMetazoa" id="AATE011844-RA">
    <property type="protein sequence ID" value="AATE011844-PA.1"/>
    <property type="gene ID" value="AATE011844"/>
</dbReference>